<keyword evidence="5 11" id="KW-0436">Ligase</keyword>
<evidence type="ECO:0000256" key="12">
    <source>
        <dbReference type="PIRSR" id="PIRSR001549-1"/>
    </source>
</evidence>
<dbReference type="CDD" id="cd00859">
    <property type="entry name" value="HisRS_anticodon"/>
    <property type="match status" value="1"/>
</dbReference>
<dbReference type="EMBL" id="MTKO01000046">
    <property type="protein sequence ID" value="RWX46953.1"/>
    <property type="molecule type" value="Genomic_DNA"/>
</dbReference>
<dbReference type="EC" id="6.1.1.21" evidence="11"/>
<comment type="subcellular location">
    <subcellularLocation>
        <location evidence="1 11">Cytoplasm</location>
    </subcellularLocation>
</comment>
<dbReference type="NCBIfam" id="TIGR00442">
    <property type="entry name" value="hisS"/>
    <property type="match status" value="1"/>
</dbReference>
<dbReference type="FunFam" id="3.30.930.10:FF:000005">
    <property type="entry name" value="Histidine--tRNA ligase"/>
    <property type="match status" value="1"/>
</dbReference>
<feature type="binding site" evidence="12">
    <location>
        <begin position="78"/>
        <end position="80"/>
    </location>
    <ligand>
        <name>L-histidine</name>
        <dbReference type="ChEBI" id="CHEBI:57595"/>
    </ligand>
</feature>
<evidence type="ECO:0000256" key="11">
    <source>
        <dbReference type="HAMAP-Rule" id="MF_00127"/>
    </source>
</evidence>
<protein>
    <recommendedName>
        <fullName evidence="11">Histidine--tRNA ligase</fullName>
        <ecNumber evidence="11">6.1.1.21</ecNumber>
    </recommendedName>
    <alternativeName>
        <fullName evidence="11">Histidyl-tRNA synthetase</fullName>
        <shortName evidence="11">HisRS</shortName>
    </alternativeName>
</protein>
<dbReference type="CDD" id="cd00773">
    <property type="entry name" value="HisRS-like_core"/>
    <property type="match status" value="1"/>
</dbReference>
<evidence type="ECO:0000256" key="9">
    <source>
        <dbReference type="ARBA" id="ARBA00023146"/>
    </source>
</evidence>
<evidence type="ECO:0000256" key="4">
    <source>
        <dbReference type="ARBA" id="ARBA00022490"/>
    </source>
</evidence>
<gene>
    <name evidence="11" type="primary">hisS</name>
    <name evidence="14" type="ORF">H206_00266</name>
</gene>
<comment type="catalytic activity">
    <reaction evidence="10 11">
        <text>tRNA(His) + L-histidine + ATP = L-histidyl-tRNA(His) + AMP + diphosphate + H(+)</text>
        <dbReference type="Rhea" id="RHEA:17313"/>
        <dbReference type="Rhea" id="RHEA-COMP:9665"/>
        <dbReference type="Rhea" id="RHEA-COMP:9689"/>
        <dbReference type="ChEBI" id="CHEBI:15378"/>
        <dbReference type="ChEBI" id="CHEBI:30616"/>
        <dbReference type="ChEBI" id="CHEBI:33019"/>
        <dbReference type="ChEBI" id="CHEBI:57595"/>
        <dbReference type="ChEBI" id="CHEBI:78442"/>
        <dbReference type="ChEBI" id="CHEBI:78527"/>
        <dbReference type="ChEBI" id="CHEBI:456215"/>
        <dbReference type="EC" id="6.1.1.21"/>
    </reaction>
</comment>
<evidence type="ECO:0000256" key="3">
    <source>
        <dbReference type="ARBA" id="ARBA00011738"/>
    </source>
</evidence>
<dbReference type="GO" id="GO:0005524">
    <property type="term" value="F:ATP binding"/>
    <property type="evidence" value="ECO:0007669"/>
    <property type="project" value="UniProtKB-UniRule"/>
</dbReference>
<evidence type="ECO:0000256" key="1">
    <source>
        <dbReference type="ARBA" id="ARBA00004496"/>
    </source>
</evidence>
<dbReference type="Pfam" id="PF03129">
    <property type="entry name" value="HGTP_anticodon"/>
    <property type="match status" value="1"/>
</dbReference>
<comment type="subunit">
    <text evidence="3 11">Homodimer.</text>
</comment>
<keyword evidence="6 11" id="KW-0547">Nucleotide-binding</keyword>
<dbReference type="GO" id="GO:0006427">
    <property type="term" value="P:histidyl-tRNA aminoacylation"/>
    <property type="evidence" value="ECO:0007669"/>
    <property type="project" value="UniProtKB-UniRule"/>
</dbReference>
<dbReference type="InterPro" id="IPR006195">
    <property type="entry name" value="aa-tRNA-synth_II"/>
</dbReference>
<keyword evidence="8 11" id="KW-0648">Protein biosynthesis</keyword>
<dbReference type="GO" id="GO:0005737">
    <property type="term" value="C:cytoplasm"/>
    <property type="evidence" value="ECO:0007669"/>
    <property type="project" value="UniProtKB-SubCell"/>
</dbReference>
<dbReference type="Pfam" id="PF13393">
    <property type="entry name" value="tRNA-synt_His"/>
    <property type="match status" value="1"/>
</dbReference>
<keyword evidence="4 11" id="KW-0963">Cytoplasm</keyword>
<dbReference type="PIRSF" id="PIRSF001549">
    <property type="entry name" value="His-tRNA_synth"/>
    <property type="match status" value="1"/>
</dbReference>
<dbReference type="PROSITE" id="PS50862">
    <property type="entry name" value="AA_TRNA_LIGASE_II"/>
    <property type="match status" value="1"/>
</dbReference>
<reference evidence="14 15" key="1">
    <citation type="submission" date="2017-01" db="EMBL/GenBank/DDBJ databases">
        <title>The cable genome- insights into the physiology and evolution of filamentous bacteria capable of sulfide oxidation via long distance electron transfer.</title>
        <authorList>
            <person name="Schreiber L."/>
            <person name="Bjerg J.T."/>
            <person name="Boggild A."/>
            <person name="Van De Vossenberg J."/>
            <person name="Meysman F."/>
            <person name="Nielsen L.P."/>
            <person name="Schramm A."/>
            <person name="Kjeldsen K.U."/>
        </authorList>
    </citation>
    <scope>NUCLEOTIDE SEQUENCE [LARGE SCALE GENOMIC DNA]</scope>
    <source>
        <strain evidence="14">MCF</strain>
    </source>
</reference>
<sequence>MKIKAINGVKDILSDEIVYWQKIEKTARDIFRRFGINEIRLPILEKTELFARSIGEATDIVEKEMYTFVDKGITMRPEITASLLRAYVEHGLQVRQPIQRLFSIGPVFRHERPQKGRQRQFHQVDVEVIGAQEPQVDAELMAMGQMLLNELNLDVSLEINSLGCPECRPDFRKKLIAYLHERHDSLCDDCKRRIEKNPLRVLDCKQQGCRAMVQEAPSIVDNLCSACEEHFAAVRKQLDRLEVSYTLNRFMVRGLDYYNRTTFEFLTTDLGAQAAVAAGGRYDGLVEQLGGPKNTPGIGFAMGMERLCLLMQQQEGQQEEQGGADIFIAALGEQAIAFAAPFVHQLRKLGLQAAMDYSNRSLKAQMKQAGRLKAGFTLIIGEQELEQGRGILRNMDTQEQNEFSLQEGAAMLAEVIAPDKA</sequence>
<dbReference type="SUPFAM" id="SSF52954">
    <property type="entry name" value="Class II aaRS ABD-related"/>
    <property type="match status" value="1"/>
</dbReference>
<comment type="caution">
    <text evidence="14">The sequence shown here is derived from an EMBL/GenBank/DDBJ whole genome shotgun (WGS) entry which is preliminary data.</text>
</comment>
<comment type="similarity">
    <text evidence="2 11">Belongs to the class-II aminoacyl-tRNA synthetase family.</text>
</comment>
<dbReference type="InterPro" id="IPR036621">
    <property type="entry name" value="Anticodon-bd_dom_sf"/>
</dbReference>
<keyword evidence="7 11" id="KW-0067">ATP-binding</keyword>
<dbReference type="SUPFAM" id="SSF55681">
    <property type="entry name" value="Class II aaRS and biotin synthetases"/>
    <property type="match status" value="1"/>
</dbReference>
<dbReference type="Gene3D" id="3.40.50.800">
    <property type="entry name" value="Anticodon-binding domain"/>
    <property type="match status" value="1"/>
</dbReference>
<feature type="domain" description="Aminoacyl-transfer RNA synthetases class-II family profile" evidence="13">
    <location>
        <begin position="1"/>
        <end position="341"/>
    </location>
</feature>
<evidence type="ECO:0000256" key="8">
    <source>
        <dbReference type="ARBA" id="ARBA00022917"/>
    </source>
</evidence>
<evidence type="ECO:0000256" key="10">
    <source>
        <dbReference type="ARBA" id="ARBA00047639"/>
    </source>
</evidence>
<evidence type="ECO:0000259" key="13">
    <source>
        <dbReference type="PROSITE" id="PS50862"/>
    </source>
</evidence>
<dbReference type="InterPro" id="IPR041715">
    <property type="entry name" value="HisRS-like_core"/>
</dbReference>
<organism evidence="14 15">
    <name type="scientific">Candidatus Electrothrix aarhusensis</name>
    <dbReference type="NCBI Taxonomy" id="1859131"/>
    <lineage>
        <taxon>Bacteria</taxon>
        <taxon>Pseudomonadati</taxon>
        <taxon>Thermodesulfobacteriota</taxon>
        <taxon>Desulfobulbia</taxon>
        <taxon>Desulfobulbales</taxon>
        <taxon>Desulfobulbaceae</taxon>
        <taxon>Candidatus Electrothrix</taxon>
    </lineage>
</organism>
<dbReference type="PANTHER" id="PTHR43707">
    <property type="entry name" value="HISTIDYL-TRNA SYNTHETASE"/>
    <property type="match status" value="1"/>
</dbReference>
<evidence type="ECO:0000313" key="15">
    <source>
        <dbReference type="Proteomes" id="UP000287853"/>
    </source>
</evidence>
<feature type="binding site" evidence="12">
    <location>
        <position position="127"/>
    </location>
    <ligand>
        <name>L-histidine</name>
        <dbReference type="ChEBI" id="CHEBI:57595"/>
    </ligand>
</feature>
<dbReference type="InterPro" id="IPR004516">
    <property type="entry name" value="HisRS/HisZ"/>
</dbReference>
<keyword evidence="9 11" id="KW-0030">Aminoacyl-tRNA synthetase</keyword>
<evidence type="ECO:0000256" key="6">
    <source>
        <dbReference type="ARBA" id="ARBA00022741"/>
    </source>
</evidence>
<accession>A0A3S3UCG4</accession>
<evidence type="ECO:0000256" key="7">
    <source>
        <dbReference type="ARBA" id="ARBA00022840"/>
    </source>
</evidence>
<dbReference type="Gene3D" id="3.30.930.10">
    <property type="entry name" value="Bira Bifunctional Protein, Domain 2"/>
    <property type="match status" value="1"/>
</dbReference>
<feature type="binding site" evidence="12">
    <location>
        <begin position="257"/>
        <end position="258"/>
    </location>
    <ligand>
        <name>L-histidine</name>
        <dbReference type="ChEBI" id="CHEBI:57595"/>
    </ligand>
</feature>
<dbReference type="PANTHER" id="PTHR43707:SF1">
    <property type="entry name" value="HISTIDINE--TRNA LIGASE, MITOCHONDRIAL-RELATED"/>
    <property type="match status" value="1"/>
</dbReference>
<feature type="binding site" evidence="12">
    <location>
        <position position="109"/>
    </location>
    <ligand>
        <name>L-histidine</name>
        <dbReference type="ChEBI" id="CHEBI:57595"/>
    </ligand>
</feature>
<dbReference type="InterPro" id="IPR004154">
    <property type="entry name" value="Anticodon-bd"/>
</dbReference>
<evidence type="ECO:0000313" key="14">
    <source>
        <dbReference type="EMBL" id="RWX46953.1"/>
    </source>
</evidence>
<proteinExistence type="inferred from homology"/>
<name>A0A3S3UCG4_9BACT</name>
<dbReference type="InterPro" id="IPR045864">
    <property type="entry name" value="aa-tRNA-synth_II/BPL/LPL"/>
</dbReference>
<feature type="binding site" evidence="12">
    <location>
        <position position="123"/>
    </location>
    <ligand>
        <name>L-histidine</name>
        <dbReference type="ChEBI" id="CHEBI:57595"/>
    </ligand>
</feature>
<dbReference type="Proteomes" id="UP000287853">
    <property type="component" value="Unassembled WGS sequence"/>
</dbReference>
<dbReference type="GO" id="GO:0004821">
    <property type="term" value="F:histidine-tRNA ligase activity"/>
    <property type="evidence" value="ECO:0007669"/>
    <property type="project" value="UniProtKB-UniRule"/>
</dbReference>
<evidence type="ECO:0000256" key="5">
    <source>
        <dbReference type="ARBA" id="ARBA00022598"/>
    </source>
</evidence>
<dbReference type="HAMAP" id="MF_00127">
    <property type="entry name" value="His_tRNA_synth"/>
    <property type="match status" value="1"/>
</dbReference>
<feature type="binding site" evidence="12">
    <location>
        <position position="253"/>
    </location>
    <ligand>
        <name>L-histidine</name>
        <dbReference type="ChEBI" id="CHEBI:57595"/>
    </ligand>
</feature>
<dbReference type="InterPro" id="IPR033656">
    <property type="entry name" value="HisRS_anticodon"/>
</dbReference>
<evidence type="ECO:0000256" key="2">
    <source>
        <dbReference type="ARBA" id="ARBA00008226"/>
    </source>
</evidence>
<keyword evidence="15" id="KW-1185">Reference proteome</keyword>
<dbReference type="AlphaFoldDB" id="A0A3S3UCG4"/>
<dbReference type="InterPro" id="IPR015807">
    <property type="entry name" value="His-tRNA-ligase"/>
</dbReference>